<feature type="region of interest" description="Disordered" evidence="1">
    <location>
        <begin position="1"/>
        <end position="23"/>
    </location>
</feature>
<accession>A0A4R5U4J9</accession>
<protein>
    <submittedName>
        <fullName evidence="2">Uncharacterized protein</fullName>
    </submittedName>
</protein>
<dbReference type="AlphaFoldDB" id="A0A4R5U4J9"/>
<dbReference type="Proteomes" id="UP000294796">
    <property type="component" value="Unassembled WGS sequence"/>
</dbReference>
<evidence type="ECO:0000256" key="1">
    <source>
        <dbReference type="SAM" id="MobiDB-lite"/>
    </source>
</evidence>
<evidence type="ECO:0000313" key="3">
    <source>
        <dbReference type="Proteomes" id="UP000294796"/>
    </source>
</evidence>
<organism evidence="2 3">
    <name type="scientific">Luteimonas aestuarii</name>
    <dbReference type="NCBI Taxonomy" id="453837"/>
    <lineage>
        <taxon>Bacteria</taxon>
        <taxon>Pseudomonadati</taxon>
        <taxon>Pseudomonadota</taxon>
        <taxon>Gammaproteobacteria</taxon>
        <taxon>Lysobacterales</taxon>
        <taxon>Lysobacteraceae</taxon>
        <taxon>Luteimonas</taxon>
    </lineage>
</organism>
<name>A0A4R5U4J9_9GAMM</name>
<dbReference type="EMBL" id="SMTF01000001">
    <property type="protein sequence ID" value="TDK28648.1"/>
    <property type="molecule type" value="Genomic_DNA"/>
</dbReference>
<sequence>MDPPSATPTTTGGTAPCHGADTGLGDARRDEYLALVSGALEGVESSSVGIVRFMAIGAWSVVLATTPVADPGWFVFESTDGRNQFKDVWAGMAVEDDRPGLVQWATALGAPKDFSTCFAETILN</sequence>
<comment type="caution">
    <text evidence="2">The sequence shown here is derived from an EMBL/GenBank/DDBJ whole genome shotgun (WGS) entry which is preliminary data.</text>
</comment>
<reference evidence="2 3" key="1">
    <citation type="submission" date="2019-03" db="EMBL/GenBank/DDBJ databases">
        <title>Luteimonas zhaokaii sp.nov., isolated from the rectal contents of Plateau pika in Yushu, Qinghai Province, China.</title>
        <authorList>
            <person name="Zhang G."/>
        </authorList>
    </citation>
    <scope>NUCLEOTIDE SEQUENCE [LARGE SCALE GENOMIC DNA]</scope>
    <source>
        <strain evidence="2 3">B9</strain>
    </source>
</reference>
<proteinExistence type="predicted"/>
<evidence type="ECO:0000313" key="2">
    <source>
        <dbReference type="EMBL" id="TDK28648.1"/>
    </source>
</evidence>
<dbReference type="RefSeq" id="WP_133320469.1">
    <property type="nucleotide sequence ID" value="NZ_SMTF01000001.1"/>
</dbReference>
<gene>
    <name evidence="2" type="ORF">E2F46_01915</name>
</gene>
<feature type="compositionally biased region" description="Low complexity" evidence="1">
    <location>
        <begin position="7"/>
        <end position="16"/>
    </location>
</feature>
<keyword evidence="3" id="KW-1185">Reference proteome</keyword>